<gene>
    <name evidence="6" type="ORF">UT64_C0018G0009</name>
</gene>
<sequence>MVIFDIGLIIILAGFVSYGLFFGLIRTIGALLGMLIGIWVAGMYYVTVAGWFKNLFFGYDSAGKLITFLVIFILVSSLVKFAFLMLDKAFDFLAIIPFLKTINRLAGAVFGLVLGGFVLGFVFYIFMGFPIVGTLLGKLSLNSKVVPYLLKFVEILKPFLPELLKKIKMLGSMIKA</sequence>
<keyword evidence="4 5" id="KW-0472">Membrane</keyword>
<dbReference type="PANTHER" id="PTHR37306:SF1">
    <property type="entry name" value="COLICIN V PRODUCTION PROTEIN"/>
    <property type="match status" value="1"/>
</dbReference>
<comment type="subcellular location">
    <subcellularLocation>
        <location evidence="1">Membrane</location>
        <topology evidence="1">Multi-pass membrane protein</topology>
    </subcellularLocation>
</comment>
<feature type="transmembrane region" description="Helical" evidence="5">
    <location>
        <begin position="105"/>
        <end position="126"/>
    </location>
</feature>
<evidence type="ECO:0000256" key="1">
    <source>
        <dbReference type="ARBA" id="ARBA00004141"/>
    </source>
</evidence>
<proteinExistence type="predicted"/>
<keyword evidence="2 5" id="KW-0812">Transmembrane</keyword>
<feature type="transmembrane region" description="Helical" evidence="5">
    <location>
        <begin position="6"/>
        <end position="25"/>
    </location>
</feature>
<evidence type="ECO:0000256" key="5">
    <source>
        <dbReference type="SAM" id="Phobius"/>
    </source>
</evidence>
<keyword evidence="3 5" id="KW-1133">Transmembrane helix</keyword>
<dbReference type="GO" id="GO:0016020">
    <property type="term" value="C:membrane"/>
    <property type="evidence" value="ECO:0007669"/>
    <property type="project" value="UniProtKB-SubCell"/>
</dbReference>
<dbReference type="Proteomes" id="UP000034137">
    <property type="component" value="Unassembled WGS sequence"/>
</dbReference>
<dbReference type="InterPro" id="IPR003825">
    <property type="entry name" value="Colicin-V_CvpA"/>
</dbReference>
<reference evidence="6 7" key="1">
    <citation type="journal article" date="2015" name="Nature">
        <title>rRNA introns, odd ribosomes, and small enigmatic genomes across a large radiation of phyla.</title>
        <authorList>
            <person name="Brown C.T."/>
            <person name="Hug L.A."/>
            <person name="Thomas B.C."/>
            <person name="Sharon I."/>
            <person name="Castelle C.J."/>
            <person name="Singh A."/>
            <person name="Wilkins M.J."/>
            <person name="Williams K.H."/>
            <person name="Banfield J.F."/>
        </authorList>
    </citation>
    <scope>NUCLEOTIDE SEQUENCE [LARGE SCALE GENOMIC DNA]</scope>
</reference>
<dbReference type="Pfam" id="PF02674">
    <property type="entry name" value="Colicin_V"/>
    <property type="match status" value="1"/>
</dbReference>
<dbReference type="AlphaFoldDB" id="A0A0G0Q6H0"/>
<dbReference type="PANTHER" id="PTHR37306">
    <property type="entry name" value="COLICIN V PRODUCTION PROTEIN"/>
    <property type="match status" value="1"/>
</dbReference>
<organism evidence="6 7">
    <name type="scientific">Candidatus Falkowbacteria bacterium GW2011_GWF2_39_8</name>
    <dbReference type="NCBI Taxonomy" id="1618642"/>
    <lineage>
        <taxon>Bacteria</taxon>
        <taxon>Candidatus Falkowiibacteriota</taxon>
    </lineage>
</organism>
<evidence type="ECO:0000256" key="2">
    <source>
        <dbReference type="ARBA" id="ARBA00022692"/>
    </source>
</evidence>
<name>A0A0G0Q6H0_9BACT</name>
<evidence type="ECO:0000256" key="4">
    <source>
        <dbReference type="ARBA" id="ARBA00023136"/>
    </source>
</evidence>
<accession>A0A0G0Q6H0</accession>
<comment type="caution">
    <text evidence="6">The sequence shown here is derived from an EMBL/GenBank/DDBJ whole genome shotgun (WGS) entry which is preliminary data.</text>
</comment>
<protein>
    <submittedName>
        <fullName evidence="6">Colicin V production protein</fullName>
    </submittedName>
</protein>
<evidence type="ECO:0000256" key="3">
    <source>
        <dbReference type="ARBA" id="ARBA00022989"/>
    </source>
</evidence>
<feature type="transmembrane region" description="Helical" evidence="5">
    <location>
        <begin position="32"/>
        <end position="53"/>
    </location>
</feature>
<evidence type="ECO:0000313" key="6">
    <source>
        <dbReference type="EMBL" id="KKR32946.1"/>
    </source>
</evidence>
<evidence type="ECO:0000313" key="7">
    <source>
        <dbReference type="Proteomes" id="UP000034137"/>
    </source>
</evidence>
<feature type="transmembrane region" description="Helical" evidence="5">
    <location>
        <begin position="65"/>
        <end position="84"/>
    </location>
</feature>
<dbReference type="EMBL" id="LBXO01000018">
    <property type="protein sequence ID" value="KKR32946.1"/>
    <property type="molecule type" value="Genomic_DNA"/>
</dbReference>
<dbReference type="GO" id="GO:0009403">
    <property type="term" value="P:toxin biosynthetic process"/>
    <property type="evidence" value="ECO:0007669"/>
    <property type="project" value="InterPro"/>
</dbReference>